<keyword evidence="10 13" id="KW-0408">Iron</keyword>
<evidence type="ECO:0000256" key="11">
    <source>
        <dbReference type="ARBA" id="ARBA00023033"/>
    </source>
</evidence>
<protein>
    <recommendedName>
        <fullName evidence="18">Cytochrome P450</fullName>
    </recommendedName>
</protein>
<dbReference type="GO" id="GO:0020037">
    <property type="term" value="F:heme binding"/>
    <property type="evidence" value="ECO:0007669"/>
    <property type="project" value="InterPro"/>
</dbReference>
<evidence type="ECO:0000256" key="10">
    <source>
        <dbReference type="ARBA" id="ARBA00023004"/>
    </source>
</evidence>
<comment type="cofactor">
    <cofactor evidence="1 13">
        <name>heme</name>
        <dbReference type="ChEBI" id="CHEBI:30413"/>
    </cofactor>
</comment>
<proteinExistence type="inferred from homology"/>
<dbReference type="GO" id="GO:0005789">
    <property type="term" value="C:endoplasmic reticulum membrane"/>
    <property type="evidence" value="ECO:0007669"/>
    <property type="project" value="UniProtKB-SubCell"/>
</dbReference>
<evidence type="ECO:0000256" key="6">
    <source>
        <dbReference type="ARBA" id="ARBA00022723"/>
    </source>
</evidence>
<keyword evidence="9 14" id="KW-0560">Oxidoreductase</keyword>
<dbReference type="Gene3D" id="1.10.630.10">
    <property type="entry name" value="Cytochrome P450"/>
    <property type="match status" value="1"/>
</dbReference>
<sequence>MLTEIAILFASVGIVAVLFVKYKYGYWKRRNVPYLEPTFPTGNNTSFFPRGIAIGKVSLDFYNTFKARGVKMGGVFLGTDPNLVLLDPEDVRTVLIKDFNSFVDRGIYMTDKAPITVNMVSQRGPEWRNARVKYTSVFTSAKMKIMYDTMKECITNMLPWLDDGAERNLDVDVLDTIARFTTDSVGATILGVECNCFKDPDAEFRRLGRHIFEQFTIADRIRLFMTIYVPKLSETLGISNIQPEVTEKFSKIITDAVEYREKNNVKRKDFLDMLIQLKNSGIQMPMDEIIGQTFIFFTAGYETSATTTTMTLFELAENQQAQDRLREEVIRTFEENNNDLPYESIMGMKYLGQAVDETLRKYPPIQTFPRTCVQDYKFPGKDLTIEKGTKVLIPVLGLHRDPDYFPDPEKWNPDRFEDRNEKSPAYYPFGGGPRNCIGSRFALMQIKLALATILRRYKVFPSPATKQPLELDPGTFIITIKQRVYLKFQKIQ</sequence>
<keyword evidence="5 13" id="KW-0349">Heme</keyword>
<dbReference type="InterPro" id="IPR002401">
    <property type="entry name" value="Cyt_P450_E_grp-I"/>
</dbReference>
<dbReference type="Pfam" id="PF00067">
    <property type="entry name" value="p450"/>
    <property type="match status" value="1"/>
</dbReference>
<keyword evidence="11 14" id="KW-0503">Monooxygenase</keyword>
<gene>
    <name evidence="16" type="ORF">PHAECO_LOCUS8293</name>
</gene>
<dbReference type="PANTHER" id="PTHR24292">
    <property type="entry name" value="CYTOCHROME P450"/>
    <property type="match status" value="1"/>
</dbReference>
<evidence type="ECO:0000256" key="12">
    <source>
        <dbReference type="ARBA" id="ARBA00023136"/>
    </source>
</evidence>
<keyword evidence="6 13" id="KW-0479">Metal-binding</keyword>
<dbReference type="GO" id="GO:0016705">
    <property type="term" value="F:oxidoreductase activity, acting on paired donors, with incorporation or reduction of molecular oxygen"/>
    <property type="evidence" value="ECO:0007669"/>
    <property type="project" value="InterPro"/>
</dbReference>
<keyword evidence="15" id="KW-1133">Transmembrane helix</keyword>
<evidence type="ECO:0000256" key="2">
    <source>
        <dbReference type="ARBA" id="ARBA00004174"/>
    </source>
</evidence>
<evidence type="ECO:0000256" key="5">
    <source>
        <dbReference type="ARBA" id="ARBA00022617"/>
    </source>
</evidence>
<dbReference type="GO" id="GO:0005506">
    <property type="term" value="F:iron ion binding"/>
    <property type="evidence" value="ECO:0007669"/>
    <property type="project" value="InterPro"/>
</dbReference>
<comment type="similarity">
    <text evidence="4 14">Belongs to the cytochrome P450 family.</text>
</comment>
<dbReference type="InterPro" id="IPR017972">
    <property type="entry name" value="Cyt_P450_CS"/>
</dbReference>
<organism evidence="16 17">
    <name type="scientific">Phaedon cochleariae</name>
    <name type="common">Mustard beetle</name>
    <dbReference type="NCBI Taxonomy" id="80249"/>
    <lineage>
        <taxon>Eukaryota</taxon>
        <taxon>Metazoa</taxon>
        <taxon>Ecdysozoa</taxon>
        <taxon>Arthropoda</taxon>
        <taxon>Hexapoda</taxon>
        <taxon>Insecta</taxon>
        <taxon>Pterygota</taxon>
        <taxon>Neoptera</taxon>
        <taxon>Endopterygota</taxon>
        <taxon>Coleoptera</taxon>
        <taxon>Polyphaga</taxon>
        <taxon>Cucujiformia</taxon>
        <taxon>Chrysomeloidea</taxon>
        <taxon>Chrysomelidae</taxon>
        <taxon>Chrysomelinae</taxon>
        <taxon>Chrysomelini</taxon>
        <taxon>Phaedon</taxon>
    </lineage>
</organism>
<evidence type="ECO:0000256" key="7">
    <source>
        <dbReference type="ARBA" id="ARBA00022824"/>
    </source>
</evidence>
<dbReference type="InterPro" id="IPR050476">
    <property type="entry name" value="Insect_CytP450_Detox"/>
</dbReference>
<dbReference type="CDD" id="cd11056">
    <property type="entry name" value="CYP6-like"/>
    <property type="match status" value="1"/>
</dbReference>
<evidence type="ECO:0000313" key="16">
    <source>
        <dbReference type="EMBL" id="CAH1163083.1"/>
    </source>
</evidence>
<dbReference type="AlphaFoldDB" id="A0A9P0GU72"/>
<comment type="subcellular location">
    <subcellularLocation>
        <location evidence="3">Endoplasmic reticulum membrane</location>
        <topology evidence="3">Peripheral membrane protein</topology>
    </subcellularLocation>
    <subcellularLocation>
        <location evidence="2">Microsome membrane</location>
        <topology evidence="2">Peripheral membrane protein</topology>
    </subcellularLocation>
</comment>
<name>A0A9P0GU72_PHACE</name>
<evidence type="ECO:0008006" key="18">
    <source>
        <dbReference type="Google" id="ProtNLM"/>
    </source>
</evidence>
<dbReference type="PANTHER" id="PTHR24292:SF100">
    <property type="entry name" value="CYTOCHROME P450 6A16, ISOFORM B-RELATED"/>
    <property type="match status" value="1"/>
</dbReference>
<keyword evidence="8" id="KW-0492">Microsome</keyword>
<accession>A0A9P0GU72</accession>
<dbReference type="InterPro" id="IPR036396">
    <property type="entry name" value="Cyt_P450_sf"/>
</dbReference>
<keyword evidence="17" id="KW-1185">Reference proteome</keyword>
<keyword evidence="7" id="KW-0256">Endoplasmic reticulum</keyword>
<dbReference type="PROSITE" id="PS00086">
    <property type="entry name" value="CYTOCHROME_P450"/>
    <property type="match status" value="1"/>
</dbReference>
<dbReference type="PRINTS" id="PR00463">
    <property type="entry name" value="EP450I"/>
</dbReference>
<evidence type="ECO:0000256" key="4">
    <source>
        <dbReference type="ARBA" id="ARBA00010617"/>
    </source>
</evidence>
<feature type="binding site" description="axial binding residue" evidence="13">
    <location>
        <position position="436"/>
    </location>
    <ligand>
        <name>heme</name>
        <dbReference type="ChEBI" id="CHEBI:30413"/>
    </ligand>
    <ligandPart>
        <name>Fe</name>
        <dbReference type="ChEBI" id="CHEBI:18248"/>
    </ligandPart>
</feature>
<dbReference type="GO" id="GO:0004497">
    <property type="term" value="F:monooxygenase activity"/>
    <property type="evidence" value="ECO:0007669"/>
    <property type="project" value="UniProtKB-KW"/>
</dbReference>
<evidence type="ECO:0000256" key="1">
    <source>
        <dbReference type="ARBA" id="ARBA00001971"/>
    </source>
</evidence>
<dbReference type="EMBL" id="OU896710">
    <property type="protein sequence ID" value="CAH1163083.1"/>
    <property type="molecule type" value="Genomic_DNA"/>
</dbReference>
<feature type="transmembrane region" description="Helical" evidence="15">
    <location>
        <begin position="6"/>
        <end position="24"/>
    </location>
</feature>
<keyword evidence="12 15" id="KW-0472">Membrane</keyword>
<reference evidence="16" key="2">
    <citation type="submission" date="2022-10" db="EMBL/GenBank/DDBJ databases">
        <authorList>
            <consortium name="ENA_rothamsted_submissions"/>
            <consortium name="culmorum"/>
            <person name="King R."/>
        </authorList>
    </citation>
    <scope>NUCLEOTIDE SEQUENCE</scope>
</reference>
<evidence type="ECO:0000256" key="8">
    <source>
        <dbReference type="ARBA" id="ARBA00022848"/>
    </source>
</evidence>
<dbReference type="FunFam" id="1.10.630.10:FF:000042">
    <property type="entry name" value="Cytochrome P450"/>
    <property type="match status" value="1"/>
</dbReference>
<dbReference type="InterPro" id="IPR001128">
    <property type="entry name" value="Cyt_P450"/>
</dbReference>
<evidence type="ECO:0000256" key="14">
    <source>
        <dbReference type="RuleBase" id="RU000461"/>
    </source>
</evidence>
<evidence type="ECO:0000313" key="17">
    <source>
        <dbReference type="Proteomes" id="UP001153737"/>
    </source>
</evidence>
<dbReference type="PRINTS" id="PR00385">
    <property type="entry name" value="P450"/>
</dbReference>
<dbReference type="Proteomes" id="UP001153737">
    <property type="component" value="Chromosome 4"/>
</dbReference>
<dbReference type="OrthoDB" id="6717142at2759"/>
<evidence type="ECO:0000256" key="13">
    <source>
        <dbReference type="PIRSR" id="PIRSR602401-1"/>
    </source>
</evidence>
<dbReference type="SUPFAM" id="SSF48264">
    <property type="entry name" value="Cytochrome P450"/>
    <property type="match status" value="1"/>
</dbReference>
<evidence type="ECO:0000256" key="3">
    <source>
        <dbReference type="ARBA" id="ARBA00004406"/>
    </source>
</evidence>
<evidence type="ECO:0000256" key="15">
    <source>
        <dbReference type="SAM" id="Phobius"/>
    </source>
</evidence>
<reference evidence="16" key="1">
    <citation type="submission" date="2022-01" db="EMBL/GenBank/DDBJ databases">
        <authorList>
            <person name="King R."/>
        </authorList>
    </citation>
    <scope>NUCLEOTIDE SEQUENCE</scope>
</reference>
<evidence type="ECO:0000256" key="9">
    <source>
        <dbReference type="ARBA" id="ARBA00023002"/>
    </source>
</evidence>
<keyword evidence="15" id="KW-0812">Transmembrane</keyword>